<dbReference type="RefSeq" id="WP_115937016.1">
    <property type="nucleotide sequence ID" value="NZ_QRDW01000005.1"/>
</dbReference>
<proteinExistence type="predicted"/>
<dbReference type="InterPro" id="IPR006665">
    <property type="entry name" value="OmpA-like"/>
</dbReference>
<evidence type="ECO:0000256" key="1">
    <source>
        <dbReference type="PROSITE-ProRule" id="PRU00473"/>
    </source>
</evidence>
<evidence type="ECO:0000256" key="3">
    <source>
        <dbReference type="SAM" id="Phobius"/>
    </source>
</evidence>
<dbReference type="Gene3D" id="3.30.1330.60">
    <property type="entry name" value="OmpA-like domain"/>
    <property type="match status" value="1"/>
</dbReference>
<dbReference type="InterPro" id="IPR036737">
    <property type="entry name" value="OmpA-like_sf"/>
</dbReference>
<keyword evidence="2" id="KW-0175">Coiled coil</keyword>
<dbReference type="SUPFAM" id="SSF103088">
    <property type="entry name" value="OmpA-like"/>
    <property type="match status" value="1"/>
</dbReference>
<dbReference type="PANTHER" id="PTHR30329">
    <property type="entry name" value="STATOR ELEMENT OF FLAGELLAR MOTOR COMPLEX"/>
    <property type="match status" value="1"/>
</dbReference>
<dbReference type="PANTHER" id="PTHR30329:SF21">
    <property type="entry name" value="LIPOPROTEIN YIAD-RELATED"/>
    <property type="match status" value="1"/>
</dbReference>
<dbReference type="NCBIfam" id="NF006543">
    <property type="entry name" value="PRK09039.1-2"/>
    <property type="match status" value="1"/>
</dbReference>
<keyword evidence="1 3" id="KW-0472">Membrane</keyword>
<dbReference type="Proteomes" id="UP000256845">
    <property type="component" value="Unassembled WGS sequence"/>
</dbReference>
<dbReference type="InterPro" id="IPR050330">
    <property type="entry name" value="Bact_OuterMem_StrucFunc"/>
</dbReference>
<feature type="coiled-coil region" evidence="2">
    <location>
        <begin position="81"/>
        <end position="241"/>
    </location>
</feature>
<evidence type="ECO:0000313" key="6">
    <source>
        <dbReference type="Proteomes" id="UP000256845"/>
    </source>
</evidence>
<reference evidence="5 6" key="1">
    <citation type="submission" date="2018-07" db="EMBL/GenBank/DDBJ databases">
        <title>Genomic Encyclopedia of Type Strains, Phase III (KMG-III): the genomes of soil and plant-associated and newly described type strains.</title>
        <authorList>
            <person name="Whitman W."/>
        </authorList>
    </citation>
    <scope>NUCLEOTIDE SEQUENCE [LARGE SCALE GENOMIC DNA]</scope>
    <source>
        <strain evidence="5 6">CECT 8488</strain>
    </source>
</reference>
<feature type="domain" description="OmpA-like" evidence="4">
    <location>
        <begin position="291"/>
        <end position="417"/>
    </location>
</feature>
<dbReference type="Gene3D" id="1.10.287.1490">
    <property type="match status" value="1"/>
</dbReference>
<organism evidence="5 6">
    <name type="scientific">Aestuariispira insulae</name>
    <dbReference type="NCBI Taxonomy" id="1461337"/>
    <lineage>
        <taxon>Bacteria</taxon>
        <taxon>Pseudomonadati</taxon>
        <taxon>Pseudomonadota</taxon>
        <taxon>Alphaproteobacteria</taxon>
        <taxon>Rhodospirillales</taxon>
        <taxon>Kiloniellaceae</taxon>
        <taxon>Aestuariispira</taxon>
    </lineage>
</organism>
<dbReference type="OrthoDB" id="9815217at2"/>
<evidence type="ECO:0000256" key="2">
    <source>
        <dbReference type="SAM" id="Coils"/>
    </source>
</evidence>
<comment type="caution">
    <text evidence="5">The sequence shown here is derived from an EMBL/GenBank/DDBJ whole genome shotgun (WGS) entry which is preliminary data.</text>
</comment>
<evidence type="ECO:0000313" key="5">
    <source>
        <dbReference type="EMBL" id="RED49763.1"/>
    </source>
</evidence>
<dbReference type="GO" id="GO:0016020">
    <property type="term" value="C:membrane"/>
    <property type="evidence" value="ECO:0007669"/>
    <property type="project" value="UniProtKB-UniRule"/>
</dbReference>
<protein>
    <submittedName>
        <fullName evidence="5">Chemotaxis protein MotB</fullName>
    </submittedName>
</protein>
<dbReference type="PROSITE" id="PS51123">
    <property type="entry name" value="OMPA_2"/>
    <property type="match status" value="1"/>
</dbReference>
<accession>A0A3D9HJW8</accession>
<gene>
    <name evidence="5" type="ORF">DFP90_105134</name>
</gene>
<dbReference type="AlphaFoldDB" id="A0A3D9HJW8"/>
<dbReference type="CDD" id="cd07185">
    <property type="entry name" value="OmpA_C-like"/>
    <property type="match status" value="1"/>
</dbReference>
<sequence length="417" mass="46390">MALARRNRNNQDIWPGFVDALATLLMVVIFLLMIFVISQLYLNEALVGRDKALDKLNLQVSELAEMLQLERSSNADLRSNVERLSTDLRASLAKQDSLENQLASLRGEKASLAANLDEEESELEKLRADYATRTDELNKVRAELEDAYKVVEASKEKIELQLGQLADLNHQLEALQALKEQMQAELIETQSANANQEKKLVEANDELLAAQAEAALLNKQLKELGSQLAELNALLDASEAKDEESQATIKALGQRLNAALASKVQELSRYRSEFFGRLRQLLGNRQGIQIVNDRFVFQSEVLFSSGSADLGLSGQEQLGQLAATLKEIAADIPPEIEWILQVEGHTDNVPIASARFPSNWELSAARAISVVKFLISQGIPAENLSAAGYGEFQPLDPRNDEIAHRRNRRIELKLTQR</sequence>
<evidence type="ECO:0000259" key="4">
    <source>
        <dbReference type="PROSITE" id="PS51123"/>
    </source>
</evidence>
<keyword evidence="3" id="KW-1133">Transmembrane helix</keyword>
<dbReference type="EMBL" id="QRDW01000005">
    <property type="protein sequence ID" value="RED49763.1"/>
    <property type="molecule type" value="Genomic_DNA"/>
</dbReference>
<keyword evidence="6" id="KW-1185">Reference proteome</keyword>
<keyword evidence="3" id="KW-0812">Transmembrane</keyword>
<name>A0A3D9HJW8_9PROT</name>
<feature type="transmembrane region" description="Helical" evidence="3">
    <location>
        <begin position="20"/>
        <end position="42"/>
    </location>
</feature>
<dbReference type="Pfam" id="PF00691">
    <property type="entry name" value="OmpA"/>
    <property type="match status" value="1"/>
</dbReference>